<keyword evidence="11" id="KW-1185">Reference proteome</keyword>
<evidence type="ECO:0000256" key="1">
    <source>
        <dbReference type="ARBA" id="ARBA00022723"/>
    </source>
</evidence>
<dbReference type="SUPFAM" id="SSF57701">
    <property type="entry name" value="Zn2/Cys6 DNA-binding domain"/>
    <property type="match status" value="1"/>
</dbReference>
<feature type="region of interest" description="Disordered" evidence="7">
    <location>
        <begin position="140"/>
        <end position="172"/>
    </location>
</feature>
<feature type="domain" description="Zn(2)-C6 fungal-type" evidence="8">
    <location>
        <begin position="75"/>
        <end position="104"/>
    </location>
</feature>
<dbReference type="GO" id="GO:0008270">
    <property type="term" value="F:zinc ion binding"/>
    <property type="evidence" value="ECO:0007669"/>
    <property type="project" value="UniProtKB-KW"/>
</dbReference>
<dbReference type="InterPro" id="IPR013087">
    <property type="entry name" value="Znf_C2H2_type"/>
</dbReference>
<dbReference type="Pfam" id="PF04082">
    <property type="entry name" value="Fungal_trans"/>
    <property type="match status" value="1"/>
</dbReference>
<evidence type="ECO:0000256" key="4">
    <source>
        <dbReference type="ARBA" id="ARBA00023163"/>
    </source>
</evidence>
<keyword evidence="4" id="KW-0804">Transcription</keyword>
<dbReference type="PROSITE" id="PS00463">
    <property type="entry name" value="ZN2_CY6_FUNGAL_1"/>
    <property type="match status" value="1"/>
</dbReference>
<keyword evidence="2" id="KW-0862">Zinc</keyword>
<name>A0A6A6T0S1_9PLEO</name>
<sequence>MFSCGTCGRTYASRTSLARHSHNHRKTKQHVCEHCSVVFYRRDLLARHLRSHEGAATSLDTNDNRPEGRKRCHTACLQCRALKIKCSGEVPCNNCYKVGKPCRLTNSTSRISHLADLGEGSDNTVDAMQLDDQGYGLHTARCEPSPQSLEHQSSDAVHELGSTSDTSSTQPSIHNVFPMFPSADLMASSKDSLGLWGTGGQLAGASPNVANILLDPAMFDSLSWPWHHETSYLVESEPLDLVGQFANIVPPQTGSQQNMHPLATAHELERPSSPPSQRSRNLNQGPSAPVQEMDVDASMEQTSLLEEIMAYALTAKGDATPNHDRSSFWYSISLKAVKAFDISNDTEREDMPLLEYLVLLFFKHFEPLWPMFCPQDLVINRLHPLLYLVLASIGAMYGDIRTVSFGTKLHTRIQSCLVEPLELRDPDYDSPWLAQTRCHSRIAALYFGQSRAISHAHHLGTLLAAQARRMDLFSDAYATASMERFRNVDGSLTDQERLTVWLRLESRRRLAFGIYRSEAYTSLLLQTKPLFYLGEIDLAFPSCDAVWNGQKMPPSVCIQLIENDRTPGRDLYASEIYHIALDGEETLPPMDPIGFELLALGLLWPTWEYSRNPTLLSRLCGRELSVPDELSTALPAKSPEDGSFSSAAQSCDAVSRRTEIRDYDHIDMTSRKMRDLHAGYRRLHSGLRKWEGSLPMVKSFARSQRDRTLLMSGLIVYHIVHLRLSSPATDLHELQYKLIDGRAPDPNSSRLLVRWLRSSRSRFAAERAVSIWSLIVGECAKAPNARAQFNLVAFAGLHDAAVVLWAFASTVSGDGIEDTACGTLNLPSRDSRSNCDVTRSNTAEILDLFAGLMDMVSLGKSSSFAQATRGLRDIAFPYDF</sequence>
<feature type="domain" description="C2H2-type" evidence="9">
    <location>
        <begin position="30"/>
        <end position="57"/>
    </location>
</feature>
<keyword evidence="6" id="KW-0863">Zinc-finger</keyword>
<dbReference type="InterPro" id="IPR036236">
    <property type="entry name" value="Znf_C2H2_sf"/>
</dbReference>
<keyword evidence="1" id="KW-0479">Metal-binding</keyword>
<dbReference type="Pfam" id="PF00172">
    <property type="entry name" value="Zn_clus"/>
    <property type="match status" value="1"/>
</dbReference>
<evidence type="ECO:0000256" key="2">
    <source>
        <dbReference type="ARBA" id="ARBA00022833"/>
    </source>
</evidence>
<dbReference type="CDD" id="cd12148">
    <property type="entry name" value="fungal_TF_MHR"/>
    <property type="match status" value="1"/>
</dbReference>
<dbReference type="Proteomes" id="UP000799324">
    <property type="component" value="Unassembled WGS sequence"/>
</dbReference>
<dbReference type="GO" id="GO:0006351">
    <property type="term" value="P:DNA-templated transcription"/>
    <property type="evidence" value="ECO:0007669"/>
    <property type="project" value="InterPro"/>
</dbReference>
<reference evidence="10" key="1">
    <citation type="journal article" date="2020" name="Stud. Mycol.">
        <title>101 Dothideomycetes genomes: a test case for predicting lifestyles and emergence of pathogens.</title>
        <authorList>
            <person name="Haridas S."/>
            <person name="Albert R."/>
            <person name="Binder M."/>
            <person name="Bloem J."/>
            <person name="Labutti K."/>
            <person name="Salamov A."/>
            <person name="Andreopoulos B."/>
            <person name="Baker S."/>
            <person name="Barry K."/>
            <person name="Bills G."/>
            <person name="Bluhm B."/>
            <person name="Cannon C."/>
            <person name="Castanera R."/>
            <person name="Culley D."/>
            <person name="Daum C."/>
            <person name="Ezra D."/>
            <person name="Gonzalez J."/>
            <person name="Henrissat B."/>
            <person name="Kuo A."/>
            <person name="Liang C."/>
            <person name="Lipzen A."/>
            <person name="Lutzoni F."/>
            <person name="Magnuson J."/>
            <person name="Mondo S."/>
            <person name="Nolan M."/>
            <person name="Ohm R."/>
            <person name="Pangilinan J."/>
            <person name="Park H.-J."/>
            <person name="Ramirez L."/>
            <person name="Alfaro M."/>
            <person name="Sun H."/>
            <person name="Tritt A."/>
            <person name="Yoshinaga Y."/>
            <person name="Zwiers L.-H."/>
            <person name="Turgeon B."/>
            <person name="Goodwin S."/>
            <person name="Spatafora J."/>
            <person name="Crous P."/>
            <person name="Grigoriev I."/>
        </authorList>
    </citation>
    <scope>NUCLEOTIDE SEQUENCE</scope>
    <source>
        <strain evidence="10">CBS 122681</strain>
    </source>
</reference>
<evidence type="ECO:0000256" key="5">
    <source>
        <dbReference type="ARBA" id="ARBA00023242"/>
    </source>
</evidence>
<dbReference type="PROSITE" id="PS50048">
    <property type="entry name" value="ZN2_CY6_FUNGAL_2"/>
    <property type="match status" value="1"/>
</dbReference>
<dbReference type="AlphaFoldDB" id="A0A6A6T0S1"/>
<evidence type="ECO:0000256" key="7">
    <source>
        <dbReference type="SAM" id="MobiDB-lite"/>
    </source>
</evidence>
<dbReference type="InterPro" id="IPR036864">
    <property type="entry name" value="Zn2-C6_fun-type_DNA-bd_sf"/>
</dbReference>
<evidence type="ECO:0008006" key="12">
    <source>
        <dbReference type="Google" id="ProtNLM"/>
    </source>
</evidence>
<dbReference type="Gene3D" id="3.30.160.60">
    <property type="entry name" value="Classic Zinc Finger"/>
    <property type="match status" value="1"/>
</dbReference>
<dbReference type="InterPro" id="IPR001138">
    <property type="entry name" value="Zn2Cys6_DnaBD"/>
</dbReference>
<dbReference type="PANTHER" id="PTHR47660">
    <property type="entry name" value="TRANSCRIPTION FACTOR WITH C2H2 AND ZN(2)-CYS(6) DNA BINDING DOMAIN (EUROFUNG)-RELATED-RELATED"/>
    <property type="match status" value="1"/>
</dbReference>
<organism evidence="10 11">
    <name type="scientific">Lophiostoma macrostomum CBS 122681</name>
    <dbReference type="NCBI Taxonomy" id="1314788"/>
    <lineage>
        <taxon>Eukaryota</taxon>
        <taxon>Fungi</taxon>
        <taxon>Dikarya</taxon>
        <taxon>Ascomycota</taxon>
        <taxon>Pezizomycotina</taxon>
        <taxon>Dothideomycetes</taxon>
        <taxon>Pleosporomycetidae</taxon>
        <taxon>Pleosporales</taxon>
        <taxon>Lophiostomataceae</taxon>
        <taxon>Lophiostoma</taxon>
    </lineage>
</organism>
<evidence type="ECO:0000259" key="9">
    <source>
        <dbReference type="PROSITE" id="PS50157"/>
    </source>
</evidence>
<evidence type="ECO:0000313" key="11">
    <source>
        <dbReference type="Proteomes" id="UP000799324"/>
    </source>
</evidence>
<dbReference type="PROSITE" id="PS00028">
    <property type="entry name" value="ZINC_FINGER_C2H2_1"/>
    <property type="match status" value="2"/>
</dbReference>
<dbReference type="SMART" id="SM00066">
    <property type="entry name" value="GAL4"/>
    <property type="match status" value="1"/>
</dbReference>
<feature type="domain" description="C2H2-type" evidence="9">
    <location>
        <begin position="2"/>
        <end position="29"/>
    </location>
</feature>
<evidence type="ECO:0000259" key="8">
    <source>
        <dbReference type="PROSITE" id="PS50048"/>
    </source>
</evidence>
<feature type="compositionally biased region" description="Polar residues" evidence="7">
    <location>
        <begin position="159"/>
        <end position="172"/>
    </location>
</feature>
<dbReference type="SUPFAM" id="SSF57667">
    <property type="entry name" value="beta-beta-alpha zinc fingers"/>
    <property type="match status" value="1"/>
</dbReference>
<accession>A0A6A6T0S1</accession>
<proteinExistence type="predicted"/>
<evidence type="ECO:0000256" key="3">
    <source>
        <dbReference type="ARBA" id="ARBA00023015"/>
    </source>
</evidence>
<dbReference type="SMART" id="SM00355">
    <property type="entry name" value="ZnF_C2H2"/>
    <property type="match status" value="2"/>
</dbReference>
<dbReference type="EMBL" id="MU004391">
    <property type="protein sequence ID" value="KAF2652917.1"/>
    <property type="molecule type" value="Genomic_DNA"/>
</dbReference>
<dbReference type="GO" id="GO:0003677">
    <property type="term" value="F:DNA binding"/>
    <property type="evidence" value="ECO:0007669"/>
    <property type="project" value="InterPro"/>
</dbReference>
<dbReference type="OrthoDB" id="10018191at2759"/>
<evidence type="ECO:0000256" key="6">
    <source>
        <dbReference type="PROSITE-ProRule" id="PRU00042"/>
    </source>
</evidence>
<protein>
    <recommendedName>
        <fullName evidence="12">Zn(2)-C6 fungal-type domain-containing protein</fullName>
    </recommendedName>
</protein>
<dbReference type="PANTHER" id="PTHR47660:SF7">
    <property type="entry name" value="TRANSCRIPTION FACTOR WITH C2H2 AND ZN(2)-CYS(6) DNA BINDING DOMAIN (EUROFUNG)"/>
    <property type="match status" value="1"/>
</dbReference>
<feature type="region of interest" description="Disordered" evidence="7">
    <location>
        <begin position="266"/>
        <end position="293"/>
    </location>
</feature>
<dbReference type="GO" id="GO:0000981">
    <property type="term" value="F:DNA-binding transcription factor activity, RNA polymerase II-specific"/>
    <property type="evidence" value="ECO:0007669"/>
    <property type="project" value="InterPro"/>
</dbReference>
<dbReference type="InterPro" id="IPR007219">
    <property type="entry name" value="XnlR_reg_dom"/>
</dbReference>
<keyword evidence="3" id="KW-0805">Transcription regulation</keyword>
<keyword evidence="5" id="KW-0539">Nucleus</keyword>
<dbReference type="CDD" id="cd00067">
    <property type="entry name" value="GAL4"/>
    <property type="match status" value="1"/>
</dbReference>
<gene>
    <name evidence="10" type="ORF">K491DRAFT_603861</name>
</gene>
<dbReference type="PROSITE" id="PS50157">
    <property type="entry name" value="ZINC_FINGER_C2H2_2"/>
    <property type="match status" value="2"/>
</dbReference>
<dbReference type="Gene3D" id="4.10.240.10">
    <property type="entry name" value="Zn(2)-C6 fungal-type DNA-binding domain"/>
    <property type="match status" value="1"/>
</dbReference>
<evidence type="ECO:0000313" key="10">
    <source>
        <dbReference type="EMBL" id="KAF2652917.1"/>
    </source>
</evidence>